<dbReference type="HOGENOM" id="CLU_1995683_0_0_1"/>
<sequence length="125" mass="14434">MAIVRHLKPKPFYVAFLEEHDKILHIRWHHLSFIIDFSDFHPYSEYLLQTVDILLIGIPFQSSQFVKFSDSFKQMETSLSSRSDQSLLIKMDCSSFPNMTALMKTNRSVHPGSSNVRPSFGNPAE</sequence>
<keyword evidence="3" id="KW-1185">Reference proteome</keyword>
<evidence type="ECO:0000313" key="3">
    <source>
        <dbReference type="Proteomes" id="UP000017836"/>
    </source>
</evidence>
<protein>
    <submittedName>
        <fullName evidence="2">Uncharacterized protein</fullName>
    </submittedName>
</protein>
<dbReference type="Proteomes" id="UP000017836">
    <property type="component" value="Unassembled WGS sequence"/>
</dbReference>
<evidence type="ECO:0000256" key="1">
    <source>
        <dbReference type="SAM" id="MobiDB-lite"/>
    </source>
</evidence>
<gene>
    <name evidence="2" type="ORF">AMTR_s00024p00089810</name>
</gene>
<reference evidence="3" key="1">
    <citation type="journal article" date="2013" name="Science">
        <title>The Amborella genome and the evolution of flowering plants.</title>
        <authorList>
            <consortium name="Amborella Genome Project"/>
        </authorList>
    </citation>
    <scope>NUCLEOTIDE SEQUENCE [LARGE SCALE GENOMIC DNA]</scope>
</reference>
<feature type="region of interest" description="Disordered" evidence="1">
    <location>
        <begin position="106"/>
        <end position="125"/>
    </location>
</feature>
<proteinExistence type="predicted"/>
<name>W1PTL3_AMBTC</name>
<dbReference type="Gramene" id="ERN11046">
    <property type="protein sequence ID" value="ERN11046"/>
    <property type="gene ID" value="AMTR_s00024p00089810"/>
</dbReference>
<organism evidence="2 3">
    <name type="scientific">Amborella trichopoda</name>
    <dbReference type="NCBI Taxonomy" id="13333"/>
    <lineage>
        <taxon>Eukaryota</taxon>
        <taxon>Viridiplantae</taxon>
        <taxon>Streptophyta</taxon>
        <taxon>Embryophyta</taxon>
        <taxon>Tracheophyta</taxon>
        <taxon>Spermatophyta</taxon>
        <taxon>Magnoliopsida</taxon>
        <taxon>Amborellales</taxon>
        <taxon>Amborellaceae</taxon>
        <taxon>Amborella</taxon>
    </lineage>
</organism>
<accession>W1PTL3</accession>
<dbReference type="EMBL" id="KI392710">
    <property type="protein sequence ID" value="ERN11046.1"/>
    <property type="molecule type" value="Genomic_DNA"/>
</dbReference>
<feature type="compositionally biased region" description="Polar residues" evidence="1">
    <location>
        <begin position="106"/>
        <end position="117"/>
    </location>
</feature>
<evidence type="ECO:0000313" key="2">
    <source>
        <dbReference type="EMBL" id="ERN11046.1"/>
    </source>
</evidence>
<dbReference type="AlphaFoldDB" id="W1PTL3"/>